<evidence type="ECO:0000313" key="6">
    <source>
        <dbReference type="EMBL" id="SED54950.1"/>
    </source>
</evidence>
<dbReference type="InterPro" id="IPR003439">
    <property type="entry name" value="ABC_transporter-like_ATP-bd"/>
</dbReference>
<reference evidence="6 7" key="1">
    <citation type="submission" date="2016-10" db="EMBL/GenBank/DDBJ databases">
        <authorList>
            <person name="de Groot N.N."/>
        </authorList>
    </citation>
    <scope>NUCLEOTIDE SEQUENCE [LARGE SCALE GENOMIC DNA]</scope>
    <source>
        <strain evidence="6 7">GAS522</strain>
    </source>
</reference>
<dbReference type="GO" id="GO:0016887">
    <property type="term" value="F:ATP hydrolysis activity"/>
    <property type="evidence" value="ECO:0007669"/>
    <property type="project" value="InterPro"/>
</dbReference>
<evidence type="ECO:0000256" key="1">
    <source>
        <dbReference type="ARBA" id="ARBA00022448"/>
    </source>
</evidence>
<keyword evidence="2" id="KW-0547">Nucleotide-binding</keyword>
<organism evidence="6 7">
    <name type="scientific">Bradyrhizobium lablabi</name>
    <dbReference type="NCBI Taxonomy" id="722472"/>
    <lineage>
        <taxon>Bacteria</taxon>
        <taxon>Pseudomonadati</taxon>
        <taxon>Pseudomonadota</taxon>
        <taxon>Alphaproteobacteria</taxon>
        <taxon>Hyphomicrobiales</taxon>
        <taxon>Nitrobacteraceae</taxon>
        <taxon>Bradyrhizobium</taxon>
    </lineage>
</organism>
<dbReference type="SUPFAM" id="SSF52540">
    <property type="entry name" value="P-loop containing nucleoside triphosphate hydrolases"/>
    <property type="match status" value="1"/>
</dbReference>
<dbReference type="InterPro" id="IPR032823">
    <property type="entry name" value="BCA_ABC_TP_C"/>
</dbReference>
<evidence type="ECO:0000256" key="4">
    <source>
        <dbReference type="ARBA" id="ARBA00024722"/>
    </source>
</evidence>
<dbReference type="PANTHER" id="PTHR45772:SF9">
    <property type="entry name" value="CONSERVED COMPONENT OF ABC TRANSPORTER FOR NATURAL AMINO ACIDS"/>
    <property type="match status" value="1"/>
</dbReference>
<dbReference type="PANTHER" id="PTHR45772">
    <property type="entry name" value="CONSERVED COMPONENT OF ABC TRANSPORTER FOR NATURAL AMINO ACIDS-RELATED"/>
    <property type="match status" value="1"/>
</dbReference>
<dbReference type="Gene3D" id="3.40.50.300">
    <property type="entry name" value="P-loop containing nucleotide triphosphate hydrolases"/>
    <property type="match status" value="1"/>
</dbReference>
<dbReference type="SMART" id="SM00382">
    <property type="entry name" value="AAA"/>
    <property type="match status" value="1"/>
</dbReference>
<dbReference type="OrthoDB" id="9779872at2"/>
<keyword evidence="3 6" id="KW-0067">ATP-binding</keyword>
<proteinExistence type="predicted"/>
<dbReference type="PROSITE" id="PS50893">
    <property type="entry name" value="ABC_TRANSPORTER_2"/>
    <property type="match status" value="1"/>
</dbReference>
<dbReference type="AlphaFoldDB" id="A0A1M7BFU6"/>
<dbReference type="InterPro" id="IPR027417">
    <property type="entry name" value="P-loop_NTPase"/>
</dbReference>
<dbReference type="InterPro" id="IPR003593">
    <property type="entry name" value="AAA+_ATPase"/>
</dbReference>
<dbReference type="Pfam" id="PF00005">
    <property type="entry name" value="ABC_tran"/>
    <property type="match status" value="1"/>
</dbReference>
<evidence type="ECO:0000259" key="5">
    <source>
        <dbReference type="PROSITE" id="PS50893"/>
    </source>
</evidence>
<name>A0A1M7BFU6_9BRAD</name>
<dbReference type="EMBL" id="FNTI01000001">
    <property type="protein sequence ID" value="SED54950.1"/>
    <property type="molecule type" value="Genomic_DNA"/>
</dbReference>
<gene>
    <name evidence="6" type="ORF">SAMN05444171_4420</name>
</gene>
<evidence type="ECO:0000313" key="7">
    <source>
        <dbReference type="Proteomes" id="UP000183208"/>
    </source>
</evidence>
<dbReference type="Proteomes" id="UP000183208">
    <property type="component" value="Unassembled WGS sequence"/>
</dbReference>
<comment type="function">
    <text evidence="4">Involved in beta-(1--&gt;2)glucan export. Transmembrane domains (TMD) form a pore in the inner membrane and the ATP-binding domain (NBD) is responsible for energy generation.</text>
</comment>
<dbReference type="RefSeq" id="WP_074823384.1">
    <property type="nucleotide sequence ID" value="NZ_FNTI01000001.1"/>
</dbReference>
<dbReference type="GO" id="GO:0005524">
    <property type="term" value="F:ATP binding"/>
    <property type="evidence" value="ECO:0007669"/>
    <property type="project" value="UniProtKB-KW"/>
</dbReference>
<dbReference type="InterPro" id="IPR051120">
    <property type="entry name" value="ABC_AA/LPS_Transport"/>
</dbReference>
<evidence type="ECO:0000256" key="3">
    <source>
        <dbReference type="ARBA" id="ARBA00022840"/>
    </source>
</evidence>
<evidence type="ECO:0000256" key="2">
    <source>
        <dbReference type="ARBA" id="ARBA00022741"/>
    </source>
</evidence>
<feature type="domain" description="ABC transporter" evidence="5">
    <location>
        <begin position="13"/>
        <end position="250"/>
    </location>
</feature>
<dbReference type="CDD" id="cd03219">
    <property type="entry name" value="ABC_Mj1267_LivG_branched"/>
    <property type="match status" value="1"/>
</dbReference>
<protein>
    <submittedName>
        <fullName evidence="6">Branched-chain amino acid transport system ATP-binding protein</fullName>
    </submittedName>
</protein>
<dbReference type="Pfam" id="PF12399">
    <property type="entry name" value="BCA_ABC_TP_C"/>
    <property type="match status" value="1"/>
</dbReference>
<sequence>MTQDITSVDAPLLQIDGLTKTFGGFTALDNISVDIKKGERFGLIGPNGSGKTTLINCISGALRQNAGSVMFCGEDITQLPPHLRARRGIARSFQIPRPFKSMTVLENLMVGLDFASVPGAAAAALPEEEVAMSILARMGLAAKAGAPTDTLSQVELRKMELARAMAMRPKLLISDEAMAGLSHSEVDEVLDLLISLGDEDITIIMIEHIMQAVMRFSKRMMCLDAGRIIALGAPDEVMANKRVQEAYLGT</sequence>
<dbReference type="GO" id="GO:0005886">
    <property type="term" value="C:plasma membrane"/>
    <property type="evidence" value="ECO:0007669"/>
    <property type="project" value="TreeGrafter"/>
</dbReference>
<keyword evidence="1" id="KW-0813">Transport</keyword>
<accession>A0A1M7BFU6</accession>